<dbReference type="InterPro" id="IPR036864">
    <property type="entry name" value="Zn2-C6_fun-type_DNA-bd_sf"/>
</dbReference>
<feature type="region of interest" description="Disordered" evidence="6">
    <location>
        <begin position="74"/>
        <end position="94"/>
    </location>
</feature>
<protein>
    <recommendedName>
        <fullName evidence="7">Zn(2)-C6 fungal-type domain-containing protein</fullName>
    </recommendedName>
</protein>
<accession>A0AAV9VP39</accession>
<dbReference type="InterPro" id="IPR051089">
    <property type="entry name" value="prtT"/>
</dbReference>
<dbReference type="GO" id="GO:0008270">
    <property type="term" value="F:zinc ion binding"/>
    <property type="evidence" value="ECO:0007669"/>
    <property type="project" value="InterPro"/>
</dbReference>
<keyword evidence="3" id="KW-0238">DNA-binding</keyword>
<evidence type="ECO:0000256" key="4">
    <source>
        <dbReference type="ARBA" id="ARBA00023163"/>
    </source>
</evidence>
<dbReference type="GO" id="GO:0000976">
    <property type="term" value="F:transcription cis-regulatory region binding"/>
    <property type="evidence" value="ECO:0007669"/>
    <property type="project" value="TreeGrafter"/>
</dbReference>
<dbReference type="PROSITE" id="PS00463">
    <property type="entry name" value="ZN2_CY6_FUNGAL_1"/>
    <property type="match status" value="1"/>
</dbReference>
<dbReference type="InterPro" id="IPR001138">
    <property type="entry name" value="Zn2Cys6_DnaBD"/>
</dbReference>
<reference evidence="8 9" key="1">
    <citation type="submission" date="2019-10" db="EMBL/GenBank/DDBJ databases">
        <authorList>
            <person name="Palmer J.M."/>
        </authorList>
    </citation>
    <scope>NUCLEOTIDE SEQUENCE [LARGE SCALE GENOMIC DNA]</scope>
    <source>
        <strain evidence="8 9">TWF730</strain>
    </source>
</reference>
<keyword evidence="5" id="KW-0539">Nucleus</keyword>
<evidence type="ECO:0000256" key="5">
    <source>
        <dbReference type="ARBA" id="ARBA00023242"/>
    </source>
</evidence>
<dbReference type="CDD" id="cd00067">
    <property type="entry name" value="GAL4"/>
    <property type="match status" value="1"/>
</dbReference>
<dbReference type="PANTHER" id="PTHR31845:SF39">
    <property type="entry name" value="TRANSCRIPTION FACTOR PBCR-RELATED"/>
    <property type="match status" value="1"/>
</dbReference>
<comment type="caution">
    <text evidence="8">The sequence shown here is derived from an EMBL/GenBank/DDBJ whole genome shotgun (WGS) entry which is preliminary data.</text>
</comment>
<comment type="subcellular location">
    <subcellularLocation>
        <location evidence="1">Nucleus</location>
    </subcellularLocation>
</comment>
<dbReference type="EMBL" id="JAVHNS010000001">
    <property type="protein sequence ID" value="KAK6363482.1"/>
    <property type="molecule type" value="Genomic_DNA"/>
</dbReference>
<keyword evidence="9" id="KW-1185">Reference proteome</keyword>
<evidence type="ECO:0000256" key="3">
    <source>
        <dbReference type="ARBA" id="ARBA00023125"/>
    </source>
</evidence>
<dbReference type="SUPFAM" id="SSF57701">
    <property type="entry name" value="Zn2/Cys6 DNA-binding domain"/>
    <property type="match status" value="1"/>
</dbReference>
<dbReference type="Gene3D" id="4.10.240.10">
    <property type="entry name" value="Zn(2)-C6 fungal-type DNA-binding domain"/>
    <property type="match status" value="1"/>
</dbReference>
<keyword evidence="4" id="KW-0804">Transcription</keyword>
<dbReference type="GO" id="GO:0005634">
    <property type="term" value="C:nucleus"/>
    <property type="evidence" value="ECO:0007669"/>
    <property type="project" value="UniProtKB-SubCell"/>
</dbReference>
<gene>
    <name evidence="8" type="ORF">TWF730_000914</name>
</gene>
<keyword evidence="2" id="KW-0805">Transcription regulation</keyword>
<name>A0AAV9VP39_9PEZI</name>
<dbReference type="Proteomes" id="UP001373714">
    <property type="component" value="Unassembled WGS sequence"/>
</dbReference>
<evidence type="ECO:0000256" key="6">
    <source>
        <dbReference type="SAM" id="MobiDB-lite"/>
    </source>
</evidence>
<evidence type="ECO:0000313" key="9">
    <source>
        <dbReference type="Proteomes" id="UP001373714"/>
    </source>
</evidence>
<dbReference type="PANTHER" id="PTHR31845">
    <property type="entry name" value="FINGER DOMAIN PROTEIN, PUTATIVE-RELATED"/>
    <property type="match status" value="1"/>
</dbReference>
<proteinExistence type="predicted"/>
<dbReference type="GO" id="GO:0000981">
    <property type="term" value="F:DNA-binding transcription factor activity, RNA polymerase II-specific"/>
    <property type="evidence" value="ECO:0007669"/>
    <property type="project" value="InterPro"/>
</dbReference>
<evidence type="ECO:0000256" key="2">
    <source>
        <dbReference type="ARBA" id="ARBA00023015"/>
    </source>
</evidence>
<evidence type="ECO:0000259" key="7">
    <source>
        <dbReference type="PROSITE" id="PS00463"/>
    </source>
</evidence>
<organism evidence="8 9">
    <name type="scientific">Orbilia blumenaviensis</name>
    <dbReference type="NCBI Taxonomy" id="1796055"/>
    <lineage>
        <taxon>Eukaryota</taxon>
        <taxon>Fungi</taxon>
        <taxon>Dikarya</taxon>
        <taxon>Ascomycota</taxon>
        <taxon>Pezizomycotina</taxon>
        <taxon>Orbiliomycetes</taxon>
        <taxon>Orbiliales</taxon>
        <taxon>Orbiliaceae</taxon>
        <taxon>Orbilia</taxon>
    </lineage>
</organism>
<evidence type="ECO:0000256" key="1">
    <source>
        <dbReference type="ARBA" id="ARBA00004123"/>
    </source>
</evidence>
<evidence type="ECO:0000313" key="8">
    <source>
        <dbReference type="EMBL" id="KAK6363482.1"/>
    </source>
</evidence>
<dbReference type="AlphaFoldDB" id="A0AAV9VP39"/>
<sequence length="695" mass="78519">MERPKNKPKSRACVGCRSMKIKCVPVPKSSKCEACLRLVRPCESPGPVKPRIKPAQKFQELEKRIEILTSALQTEKTRGDPPLHSHNEGTNTSFTDGSSAYSGEFLMKPQYQAPLQPNIGTGDVIDQGVMDISTASNLINYWKENIRPIFPIVQFSANEDVHSIRRNTPVFFLTILTISSAAIDPTFLDYLLPQLNGLFAQEVFVLGNRSTDLLQALIIFSQYHVQPREAKTFPLTQHVYNAMAMASDLMLEEKIKATASEPNEGIFAACRLLLGIYFAASAYVPPLFDDSIAGRILDLGVYRLNNLRITFRSSTLIRRSQFNLFQPLYQKYTNILLNSRRENLDDTWLCKLIELQQISEDASLSLNQPYNVEVDSFDDSKTRSLFNLLQHRLSEWDRGSDGFLDSRLKIIARSSVELQTNQVGIRGFNYKMGLEYRNSKPGGVISAPSITAVHFQSLSRSLELCRTILNTYISLETPLARSLPNIFFIWLMYAGVCLAKLSAFIEKFTFNQFGETDDNDKSSIPDLFDAIHRRLAAHSQNGYLPQARPFEIVFRKLRTWHIQKQAFCINLHRGCREPAGPINDIVSGEIVDELGQKISDQPDTTGFTSTGITEARVGSDANRIMGLTPPPSTNDIDMASEGYETQSISDNLTYDPFRSMGIDPGDTMSLTTEEMKDFDMSMMYNNYFWMFPFLK</sequence>
<feature type="compositionally biased region" description="Basic and acidic residues" evidence="6">
    <location>
        <begin position="75"/>
        <end position="87"/>
    </location>
</feature>
<feature type="domain" description="Zn(2)-C6 fungal-type" evidence="7">
    <location>
        <begin position="12"/>
        <end position="42"/>
    </location>
</feature>